<protein>
    <recommendedName>
        <fullName evidence="3">tRNA (guanine(46)-N(7))-methyltransferase</fullName>
        <ecNumber evidence="3">2.1.1.33</ecNumber>
    </recommendedName>
</protein>
<keyword evidence="7" id="KW-0819">tRNA processing</keyword>
<keyword evidence="5" id="KW-0808">Transferase</keyword>
<dbReference type="InterPro" id="IPR029063">
    <property type="entry name" value="SAM-dependent_MTases_sf"/>
</dbReference>
<evidence type="ECO:0000313" key="9">
    <source>
        <dbReference type="Proteomes" id="UP000176349"/>
    </source>
</evidence>
<accession>A0A1G2C7J7</accession>
<gene>
    <name evidence="8" type="ORF">A2128_00975</name>
</gene>
<keyword evidence="4" id="KW-0489">Methyltransferase</keyword>
<dbReference type="Pfam" id="PF02390">
    <property type="entry name" value="Methyltransf_4"/>
    <property type="match status" value="1"/>
</dbReference>
<dbReference type="EMBL" id="MHKV01000037">
    <property type="protein sequence ID" value="OGY96739.1"/>
    <property type="molecule type" value="Genomic_DNA"/>
</dbReference>
<dbReference type="Gene3D" id="3.40.50.150">
    <property type="entry name" value="Vaccinia Virus protein VP39"/>
    <property type="match status" value="1"/>
</dbReference>
<comment type="function">
    <text evidence="2">Catalyzes the formation of N(7)-methylguanine at position 46 (m7G46) in tRNA.</text>
</comment>
<dbReference type="EC" id="2.1.1.33" evidence="3"/>
<comment type="catalytic activity">
    <reaction evidence="1">
        <text>guanosine(46) in tRNA + S-adenosyl-L-methionine = N(7)-methylguanosine(46) in tRNA + S-adenosyl-L-homocysteine</text>
        <dbReference type="Rhea" id="RHEA:42708"/>
        <dbReference type="Rhea" id="RHEA-COMP:10188"/>
        <dbReference type="Rhea" id="RHEA-COMP:10189"/>
        <dbReference type="ChEBI" id="CHEBI:57856"/>
        <dbReference type="ChEBI" id="CHEBI:59789"/>
        <dbReference type="ChEBI" id="CHEBI:74269"/>
        <dbReference type="ChEBI" id="CHEBI:74480"/>
        <dbReference type="EC" id="2.1.1.33"/>
    </reaction>
</comment>
<name>A0A1G2C7J7_9BACT</name>
<evidence type="ECO:0000256" key="5">
    <source>
        <dbReference type="ARBA" id="ARBA00022679"/>
    </source>
</evidence>
<evidence type="ECO:0000256" key="1">
    <source>
        <dbReference type="ARBA" id="ARBA00000142"/>
    </source>
</evidence>
<dbReference type="SUPFAM" id="SSF53335">
    <property type="entry name" value="S-adenosyl-L-methionine-dependent methyltransferases"/>
    <property type="match status" value="1"/>
</dbReference>
<dbReference type="Proteomes" id="UP000176349">
    <property type="component" value="Unassembled WGS sequence"/>
</dbReference>
<evidence type="ECO:0000256" key="4">
    <source>
        <dbReference type="ARBA" id="ARBA00022603"/>
    </source>
</evidence>
<evidence type="ECO:0000256" key="6">
    <source>
        <dbReference type="ARBA" id="ARBA00022691"/>
    </source>
</evidence>
<dbReference type="InterPro" id="IPR003358">
    <property type="entry name" value="tRNA_(Gua-N-7)_MeTrfase_Trmb"/>
</dbReference>
<dbReference type="GO" id="GO:0008176">
    <property type="term" value="F:tRNA (guanine(46)-N7)-methyltransferase activity"/>
    <property type="evidence" value="ECO:0007669"/>
    <property type="project" value="UniProtKB-EC"/>
</dbReference>
<evidence type="ECO:0000256" key="7">
    <source>
        <dbReference type="ARBA" id="ARBA00022694"/>
    </source>
</evidence>
<proteinExistence type="predicted"/>
<evidence type="ECO:0000313" key="8">
    <source>
        <dbReference type="EMBL" id="OGY96739.1"/>
    </source>
</evidence>
<evidence type="ECO:0000256" key="3">
    <source>
        <dbReference type="ARBA" id="ARBA00011977"/>
    </source>
</evidence>
<reference evidence="8 9" key="1">
    <citation type="journal article" date="2016" name="Nat. Commun.">
        <title>Thousands of microbial genomes shed light on interconnected biogeochemical processes in an aquifer system.</title>
        <authorList>
            <person name="Anantharaman K."/>
            <person name="Brown C.T."/>
            <person name="Hug L.A."/>
            <person name="Sharon I."/>
            <person name="Castelle C.J."/>
            <person name="Probst A.J."/>
            <person name="Thomas B.C."/>
            <person name="Singh A."/>
            <person name="Wilkins M.J."/>
            <person name="Karaoz U."/>
            <person name="Brodie E.L."/>
            <person name="Williams K.H."/>
            <person name="Hubbard S.S."/>
            <person name="Banfield J.F."/>
        </authorList>
    </citation>
    <scope>NUCLEOTIDE SEQUENCE [LARGE SCALE GENOMIC DNA]</scope>
</reference>
<evidence type="ECO:0000256" key="2">
    <source>
        <dbReference type="ARBA" id="ARBA00003015"/>
    </source>
</evidence>
<organism evidence="8 9">
    <name type="scientific">Candidatus Liptonbacteria bacterium GWC1_60_9</name>
    <dbReference type="NCBI Taxonomy" id="1798645"/>
    <lineage>
        <taxon>Bacteria</taxon>
        <taxon>Candidatus Liptoniibacteriota</taxon>
    </lineage>
</organism>
<sequence length="317" mass="35981">MRPRTVPLINAELLMALEKLGLFAYANDHPALSAPAAARELKLRPDLLLAACDFLAEENIFEKTGPDTFRLAVDYHLVLEAQNNYFLAYKAVYESFAELLDGSKRYGKDVVRDATRLGFGTRRSIPFLVQRFKELGIRTALDIGCGRGNFLFALAEAIPGFRGIGIEIDRATVAFAEERIKTSPRRESIKVFEGDAAHPELFPKEAEAAEAFYGVAIFHELKKSGKLVPAFREYKKKLPRAKFFLIEFDTPPWDELLREPDTQLRHEAAQYLLTHYFTEQGLPQAKADWVKTLKEAGWDVRAVHDDLPMRLTVFECE</sequence>
<dbReference type="CDD" id="cd02440">
    <property type="entry name" value="AdoMet_MTases"/>
    <property type="match status" value="1"/>
</dbReference>
<keyword evidence="6" id="KW-0949">S-adenosyl-L-methionine</keyword>
<dbReference type="AlphaFoldDB" id="A0A1G2C7J7"/>
<comment type="caution">
    <text evidence="8">The sequence shown here is derived from an EMBL/GenBank/DDBJ whole genome shotgun (WGS) entry which is preliminary data.</text>
</comment>